<keyword evidence="2" id="KW-0175">Coiled coil</keyword>
<dbReference type="GO" id="GO:0005524">
    <property type="term" value="F:ATP binding"/>
    <property type="evidence" value="ECO:0007669"/>
    <property type="project" value="UniProtKB-UniRule"/>
</dbReference>
<proteinExistence type="predicted"/>
<evidence type="ECO:0000259" key="3">
    <source>
        <dbReference type="PROSITE" id="PS50975"/>
    </source>
</evidence>
<gene>
    <name evidence="4" type="ORF">C6Y45_06135</name>
</gene>
<dbReference type="PROSITE" id="PS50975">
    <property type="entry name" value="ATP_GRASP"/>
    <property type="match status" value="1"/>
</dbReference>
<reference evidence="4 5" key="1">
    <citation type="submission" date="2018-03" db="EMBL/GenBank/DDBJ databases">
        <title>Alkalicoccus saliphilus sp. nov., isolated from a mineral pool.</title>
        <authorList>
            <person name="Zhao B."/>
        </authorList>
    </citation>
    <scope>NUCLEOTIDE SEQUENCE [LARGE SCALE GENOMIC DNA]</scope>
    <source>
        <strain evidence="4 5">6AG</strain>
    </source>
</reference>
<keyword evidence="1" id="KW-0067">ATP-binding</keyword>
<dbReference type="GO" id="GO:0046872">
    <property type="term" value="F:metal ion binding"/>
    <property type="evidence" value="ECO:0007669"/>
    <property type="project" value="InterPro"/>
</dbReference>
<dbReference type="OrthoDB" id="9791827at2"/>
<evidence type="ECO:0000313" key="4">
    <source>
        <dbReference type="EMBL" id="PTL39405.1"/>
    </source>
</evidence>
<keyword evidence="1" id="KW-0547">Nucleotide-binding</keyword>
<evidence type="ECO:0000256" key="2">
    <source>
        <dbReference type="SAM" id="Coils"/>
    </source>
</evidence>
<accession>A0A2T4U7Q6</accession>
<keyword evidence="5" id="KW-1185">Reference proteome</keyword>
<dbReference type="EMBL" id="PZJJ01000007">
    <property type="protein sequence ID" value="PTL39405.1"/>
    <property type="molecule type" value="Genomic_DNA"/>
</dbReference>
<dbReference type="Proteomes" id="UP000240509">
    <property type="component" value="Unassembled WGS sequence"/>
</dbReference>
<dbReference type="SUPFAM" id="SSF56059">
    <property type="entry name" value="Glutathione synthetase ATP-binding domain-like"/>
    <property type="match status" value="1"/>
</dbReference>
<name>A0A2T4U7Q6_9BACI</name>
<comment type="caution">
    <text evidence="4">The sequence shown here is derived from an EMBL/GenBank/DDBJ whole genome shotgun (WGS) entry which is preliminary data.</text>
</comment>
<protein>
    <recommendedName>
        <fullName evidence="3">ATP-grasp domain-containing protein</fullName>
    </recommendedName>
</protein>
<dbReference type="InterPro" id="IPR011761">
    <property type="entry name" value="ATP-grasp"/>
</dbReference>
<feature type="coiled-coil region" evidence="2">
    <location>
        <begin position="11"/>
        <end position="38"/>
    </location>
</feature>
<feature type="domain" description="ATP-grasp" evidence="3">
    <location>
        <begin position="171"/>
        <end position="388"/>
    </location>
</feature>
<dbReference type="InterPro" id="IPR029465">
    <property type="entry name" value="ATPgrasp_TupA"/>
</dbReference>
<organism evidence="4 5">
    <name type="scientific">Alkalicoccus saliphilus</name>
    <dbReference type="NCBI Taxonomy" id="200989"/>
    <lineage>
        <taxon>Bacteria</taxon>
        <taxon>Bacillati</taxon>
        <taxon>Bacillota</taxon>
        <taxon>Bacilli</taxon>
        <taxon>Bacillales</taxon>
        <taxon>Bacillaceae</taxon>
        <taxon>Alkalicoccus</taxon>
    </lineage>
</organism>
<dbReference type="Pfam" id="PF14305">
    <property type="entry name" value="ATPgrasp_TupA"/>
    <property type="match status" value="1"/>
</dbReference>
<dbReference type="RefSeq" id="WP_107584313.1">
    <property type="nucleotide sequence ID" value="NZ_PZJJ01000007.1"/>
</dbReference>
<dbReference type="AlphaFoldDB" id="A0A2T4U7Q6"/>
<evidence type="ECO:0000313" key="5">
    <source>
        <dbReference type="Proteomes" id="UP000240509"/>
    </source>
</evidence>
<sequence>MQPSPISRLRARLLGSKITRLEKENQKLRRRIYEQEVTSPPPLPEKQPVELERVRETVRAARREGTLFELAADIALSRQGAGDYFREAMLEALKQASGEGEAAEDRMRHLLLPSFTASELPERFVRGIESRDVPSLEPIASFRGQLTSRVRRRQKGHQLPEWVVDDKQKATRFASDLGLRVPEVLKEKTPLKELPLQKGTVVKPSSGAGGRGVYIIRSEADILNVKTSGLLTSTSELKELMHEDLNKGRVAEDSWTVEKLYYDDESYGPARDIKCYTFYGKTVLILEITRSPEIGYCWWTPEGESVNTGKYSESLMQGSGIREEELEAAGRLGGALPAPFCRFDFLRTTEGLVFGECTPKPGNYDQFNEKIDTALGEAFLDAEERLFQDLLNGATYPHWRNLL</sequence>
<evidence type="ECO:0000256" key="1">
    <source>
        <dbReference type="PROSITE-ProRule" id="PRU00409"/>
    </source>
</evidence>